<gene>
    <name evidence="2" type="ORF">GCM10009799_06160</name>
</gene>
<dbReference type="Gene3D" id="1.10.260.40">
    <property type="entry name" value="lambda repressor-like DNA-binding domains"/>
    <property type="match status" value="1"/>
</dbReference>
<proteinExistence type="predicted"/>
<reference evidence="2 3" key="1">
    <citation type="journal article" date="2019" name="Int. J. Syst. Evol. Microbiol.">
        <title>The Global Catalogue of Microorganisms (GCM) 10K type strain sequencing project: providing services to taxonomists for standard genome sequencing and annotation.</title>
        <authorList>
            <consortium name="The Broad Institute Genomics Platform"/>
            <consortium name="The Broad Institute Genome Sequencing Center for Infectious Disease"/>
            <person name="Wu L."/>
            <person name="Ma J."/>
        </authorList>
    </citation>
    <scope>NUCLEOTIDE SEQUENCE [LARGE SCALE GENOMIC DNA]</scope>
    <source>
        <strain evidence="2 3">JCM 15313</strain>
    </source>
</reference>
<dbReference type="InterPro" id="IPR010982">
    <property type="entry name" value="Lambda_DNA-bd_dom_sf"/>
</dbReference>
<dbReference type="InterPro" id="IPR001387">
    <property type="entry name" value="Cro/C1-type_HTH"/>
</dbReference>
<evidence type="ECO:0000313" key="3">
    <source>
        <dbReference type="Proteomes" id="UP001501585"/>
    </source>
</evidence>
<dbReference type="SMART" id="SM00530">
    <property type="entry name" value="HTH_XRE"/>
    <property type="match status" value="1"/>
</dbReference>
<protein>
    <recommendedName>
        <fullName evidence="1">HTH cro/C1-type domain-containing protein</fullName>
    </recommendedName>
</protein>
<comment type="caution">
    <text evidence="2">The sequence shown here is derived from an EMBL/GenBank/DDBJ whole genome shotgun (WGS) entry which is preliminary data.</text>
</comment>
<dbReference type="RefSeq" id="WP_344099222.1">
    <property type="nucleotide sequence ID" value="NZ_BAAAPC010000002.1"/>
</dbReference>
<dbReference type="CDD" id="cd00093">
    <property type="entry name" value="HTH_XRE"/>
    <property type="match status" value="1"/>
</dbReference>
<accession>A0ABN2SBH0</accession>
<evidence type="ECO:0000313" key="2">
    <source>
        <dbReference type="EMBL" id="GAA1983592.1"/>
    </source>
</evidence>
<dbReference type="SUPFAM" id="SSF47413">
    <property type="entry name" value="lambda repressor-like DNA-binding domains"/>
    <property type="match status" value="1"/>
</dbReference>
<name>A0ABN2SBH0_9ACTN</name>
<dbReference type="Proteomes" id="UP001501585">
    <property type="component" value="Unassembled WGS sequence"/>
</dbReference>
<evidence type="ECO:0000259" key="1">
    <source>
        <dbReference type="PROSITE" id="PS50943"/>
    </source>
</evidence>
<dbReference type="EMBL" id="BAAAPC010000002">
    <property type="protein sequence ID" value="GAA1983592.1"/>
    <property type="molecule type" value="Genomic_DNA"/>
</dbReference>
<feature type="domain" description="HTH cro/C1-type" evidence="1">
    <location>
        <begin position="11"/>
        <end position="65"/>
    </location>
</feature>
<organism evidence="2 3">
    <name type="scientific">Nocardiopsis rhodophaea</name>
    <dbReference type="NCBI Taxonomy" id="280238"/>
    <lineage>
        <taxon>Bacteria</taxon>
        <taxon>Bacillati</taxon>
        <taxon>Actinomycetota</taxon>
        <taxon>Actinomycetes</taxon>
        <taxon>Streptosporangiales</taxon>
        <taxon>Nocardiopsidaceae</taxon>
        <taxon>Nocardiopsis</taxon>
    </lineage>
</organism>
<dbReference type="PROSITE" id="PS50943">
    <property type="entry name" value="HTH_CROC1"/>
    <property type="match status" value="1"/>
</dbReference>
<dbReference type="Pfam" id="PF13560">
    <property type="entry name" value="HTH_31"/>
    <property type="match status" value="1"/>
</dbReference>
<keyword evidence="3" id="KW-1185">Reference proteome</keyword>
<sequence length="76" mass="8598">MIAHRIDRTALRRIRERKGYSVPELAEHVGASAQHLYRIEWGQRQPSPRLYRALTQVLEAAEGDLLISDAPPAHAS</sequence>